<evidence type="ECO:0000313" key="2">
    <source>
        <dbReference type="EMBL" id="MFC0340545.1"/>
    </source>
</evidence>
<name>A0ABV6I2U8_9RHOB</name>
<dbReference type="SMART" id="SM01126">
    <property type="entry name" value="DDE_Tnp_IS1595"/>
    <property type="match status" value="1"/>
</dbReference>
<dbReference type="EMBL" id="JBHLWE010000019">
    <property type="protein sequence ID" value="MFC0340545.1"/>
    <property type="molecule type" value="Genomic_DNA"/>
</dbReference>
<dbReference type="Pfam" id="PF12762">
    <property type="entry name" value="DDE_Tnp_IS1595"/>
    <property type="match status" value="1"/>
</dbReference>
<keyword evidence="3" id="KW-1185">Reference proteome</keyword>
<evidence type="ECO:0000259" key="1">
    <source>
        <dbReference type="SMART" id="SM01126"/>
    </source>
</evidence>
<gene>
    <name evidence="2" type="ORF">ACFFII_07175</name>
</gene>
<protein>
    <submittedName>
        <fullName evidence="2">Transposase</fullName>
    </submittedName>
</protein>
<sequence>MRSPTFIRGRRHRWRDYGRQGPPQAIVRRFLKPLLGVADRTGRTNLTYIPDRRQPTIAAALLPQVAPDALLLSDGAPQYEAIAKAAGMGYWMLVGGRRSRLTPTTYHLNTINSLHASWKAFLKPFRGPATKNLDGYARWLIARRDGYLPVFRRILA</sequence>
<reference evidence="2 3" key="1">
    <citation type="submission" date="2024-09" db="EMBL/GenBank/DDBJ databases">
        <authorList>
            <person name="Sun Q."/>
            <person name="Mori K."/>
        </authorList>
    </citation>
    <scope>NUCLEOTIDE SEQUENCE [LARGE SCALE GENOMIC DNA]</scope>
    <source>
        <strain evidence="2 3">KCTC 22789</strain>
    </source>
</reference>
<comment type="caution">
    <text evidence="2">The sequence shown here is derived from an EMBL/GenBank/DDBJ whole genome shotgun (WGS) entry which is preliminary data.</text>
</comment>
<dbReference type="Proteomes" id="UP001589799">
    <property type="component" value="Unassembled WGS sequence"/>
</dbReference>
<evidence type="ECO:0000313" key="3">
    <source>
        <dbReference type="Proteomes" id="UP001589799"/>
    </source>
</evidence>
<accession>A0ABV6I2U8</accession>
<feature type="domain" description="ISXO2-like transposase" evidence="1">
    <location>
        <begin position="1"/>
        <end position="145"/>
    </location>
</feature>
<proteinExistence type="predicted"/>
<dbReference type="RefSeq" id="WP_377698207.1">
    <property type="nucleotide sequence ID" value="NZ_JBHLWE010000019.1"/>
</dbReference>
<organism evidence="2 3">
    <name type="scientific">Paracoccus niistensis</name>
    <dbReference type="NCBI Taxonomy" id="632935"/>
    <lineage>
        <taxon>Bacteria</taxon>
        <taxon>Pseudomonadati</taxon>
        <taxon>Pseudomonadota</taxon>
        <taxon>Alphaproteobacteria</taxon>
        <taxon>Rhodobacterales</taxon>
        <taxon>Paracoccaceae</taxon>
        <taxon>Paracoccus</taxon>
    </lineage>
</organism>
<dbReference type="InterPro" id="IPR024445">
    <property type="entry name" value="Tnp_ISXO2-like"/>
</dbReference>